<evidence type="ECO:0000256" key="4">
    <source>
        <dbReference type="ARBA" id="ARBA00023157"/>
    </source>
</evidence>
<dbReference type="AlphaFoldDB" id="A0A497F3D2"/>
<dbReference type="Proteomes" id="UP000269499">
    <property type="component" value="Unassembled WGS sequence"/>
</dbReference>
<dbReference type="EMBL" id="QMRA01000042">
    <property type="protein sequence ID" value="RLE53947.1"/>
    <property type="molecule type" value="Genomic_DNA"/>
</dbReference>
<evidence type="ECO:0000313" key="5">
    <source>
        <dbReference type="EMBL" id="RLE53947.1"/>
    </source>
</evidence>
<reference evidence="5 6" key="1">
    <citation type="submission" date="2018-06" db="EMBL/GenBank/DDBJ databases">
        <title>Extensive metabolic versatility and redundancy in microbially diverse, dynamic hydrothermal sediments.</title>
        <authorList>
            <person name="Dombrowski N."/>
            <person name="Teske A."/>
            <person name="Baker B.J."/>
        </authorList>
    </citation>
    <scope>NUCLEOTIDE SEQUENCE [LARGE SCALE GENOMIC DNA]</scope>
    <source>
        <strain evidence="5">B20_G2</strain>
    </source>
</reference>
<dbReference type="GO" id="GO:0005576">
    <property type="term" value="C:extracellular region"/>
    <property type="evidence" value="ECO:0007669"/>
    <property type="project" value="UniProtKB-SubCell"/>
</dbReference>
<evidence type="ECO:0000256" key="3">
    <source>
        <dbReference type="ARBA" id="ARBA00022702"/>
    </source>
</evidence>
<comment type="caution">
    <text evidence="5">The sequence shown here is derived from an EMBL/GenBank/DDBJ whole genome shotgun (WGS) entry which is preliminary data.</text>
</comment>
<keyword evidence="4" id="KW-1015">Disulfide bond</keyword>
<keyword evidence="3" id="KW-0372">Hormone</keyword>
<evidence type="ECO:0000313" key="6">
    <source>
        <dbReference type="Proteomes" id="UP000269499"/>
    </source>
</evidence>
<dbReference type="InterPro" id="IPR001483">
    <property type="entry name" value="Urotensin_II"/>
</dbReference>
<protein>
    <submittedName>
        <fullName evidence="5">Uncharacterized protein</fullName>
    </submittedName>
</protein>
<gene>
    <name evidence="5" type="ORF">DRJ26_02570</name>
</gene>
<accession>A0A497F3D2</accession>
<proteinExistence type="predicted"/>
<organism evidence="5 6">
    <name type="scientific">Thermoproteota archaeon</name>
    <dbReference type="NCBI Taxonomy" id="2056631"/>
    <lineage>
        <taxon>Archaea</taxon>
        <taxon>Thermoproteota</taxon>
    </lineage>
</organism>
<evidence type="ECO:0000256" key="2">
    <source>
        <dbReference type="ARBA" id="ARBA00022525"/>
    </source>
</evidence>
<dbReference type="Pfam" id="PF02083">
    <property type="entry name" value="Urotensin_II"/>
    <property type="match status" value="1"/>
</dbReference>
<comment type="subcellular location">
    <subcellularLocation>
        <location evidence="1">Secreted</location>
    </subcellularLocation>
</comment>
<name>A0A497F3D2_9CREN</name>
<sequence>MNAECFWKYYDINPFSFI</sequence>
<evidence type="ECO:0000256" key="1">
    <source>
        <dbReference type="ARBA" id="ARBA00004613"/>
    </source>
</evidence>
<dbReference type="GO" id="GO:0005179">
    <property type="term" value="F:hormone activity"/>
    <property type="evidence" value="ECO:0007669"/>
    <property type="project" value="UniProtKB-KW"/>
</dbReference>
<keyword evidence="2" id="KW-0964">Secreted</keyword>